<evidence type="ECO:0000313" key="5">
    <source>
        <dbReference type="EMBL" id="MFK4443531.1"/>
    </source>
</evidence>
<dbReference type="Gene3D" id="1.10.1040.10">
    <property type="entry name" value="N-(1-d-carboxylethyl)-l-norvaline Dehydrogenase, domain 2"/>
    <property type="match status" value="1"/>
</dbReference>
<feature type="domain" description="3-hydroxyisobutyrate dehydrogenase-like NAD-binding" evidence="4">
    <location>
        <begin position="189"/>
        <end position="310"/>
    </location>
</feature>
<gene>
    <name evidence="5" type="ORF">ABH943_003553</name>
</gene>
<dbReference type="EMBL" id="JBIYDN010000010">
    <property type="protein sequence ID" value="MFK4443531.1"/>
    <property type="molecule type" value="Genomic_DNA"/>
</dbReference>
<keyword evidence="2" id="KW-0520">NAD</keyword>
<evidence type="ECO:0000259" key="3">
    <source>
        <dbReference type="Pfam" id="PF03446"/>
    </source>
</evidence>
<evidence type="ECO:0000259" key="4">
    <source>
        <dbReference type="Pfam" id="PF14833"/>
    </source>
</evidence>
<keyword evidence="6" id="KW-1185">Reference proteome</keyword>
<dbReference type="Pfam" id="PF03446">
    <property type="entry name" value="NAD_binding_2"/>
    <property type="match status" value="1"/>
</dbReference>
<evidence type="ECO:0000256" key="1">
    <source>
        <dbReference type="ARBA" id="ARBA00023002"/>
    </source>
</evidence>
<keyword evidence="1 5" id="KW-0560">Oxidoreductase</keyword>
<protein>
    <submittedName>
        <fullName evidence="5">3-hydroxyisobutyrate dehydrogenase</fullName>
        <ecNumber evidence="5">1.1.1.31</ecNumber>
    </submittedName>
</protein>
<dbReference type="EC" id="1.1.1.31" evidence="5"/>
<name>A0ABW8MM56_9BURK</name>
<dbReference type="SUPFAM" id="SSF48179">
    <property type="entry name" value="6-phosphogluconate dehydrogenase C-terminal domain-like"/>
    <property type="match status" value="1"/>
</dbReference>
<dbReference type="Pfam" id="PF14833">
    <property type="entry name" value="NAD_binding_11"/>
    <property type="match status" value="1"/>
</dbReference>
<dbReference type="InterPro" id="IPR013328">
    <property type="entry name" value="6PGD_dom2"/>
</dbReference>
<sequence length="314" mass="33241">MSAARNRRLSMLSSITKAGQMTRPQRIGFIGLGMMGTPMVQCLAKAGFELFLDDADVSRADALAKKVDATRLAADNAASLDVLITMLPNSAIVESVLLDGDAKAWARLLRKGAVVIDMSSSEPERSRKLGATLEKMELDYLDAPVSGGVKKAKEGTLAILAGGDAAVLAICKPVLDAMGKSVLHIGTAGSGHAAKALNNYVSAAGLMATVEALHIAERFGIDPASMTDVLNASTGRSNTSENKVRQFMLSGTYASGFALQLMNKDLKIARALSEAVGYPMKLGMTCTAVWDEVSQRSTPTTDHTEMYRLLANDE</sequence>
<organism evidence="5 6">
    <name type="scientific">Caballeronia udeis</name>
    <dbReference type="NCBI Taxonomy" id="1232866"/>
    <lineage>
        <taxon>Bacteria</taxon>
        <taxon>Pseudomonadati</taxon>
        <taxon>Pseudomonadota</taxon>
        <taxon>Betaproteobacteria</taxon>
        <taxon>Burkholderiales</taxon>
        <taxon>Burkholderiaceae</taxon>
        <taxon>Caballeronia</taxon>
    </lineage>
</organism>
<comment type="caution">
    <text evidence="5">The sequence shown here is derived from an EMBL/GenBank/DDBJ whole genome shotgun (WGS) entry which is preliminary data.</text>
</comment>
<dbReference type="InterPro" id="IPR015815">
    <property type="entry name" value="HIBADH-related"/>
</dbReference>
<dbReference type="InterPro" id="IPR008927">
    <property type="entry name" value="6-PGluconate_DH-like_C_sf"/>
</dbReference>
<dbReference type="InterPro" id="IPR029154">
    <property type="entry name" value="HIBADH-like_NADP-bd"/>
</dbReference>
<evidence type="ECO:0000313" key="6">
    <source>
        <dbReference type="Proteomes" id="UP001620514"/>
    </source>
</evidence>
<evidence type="ECO:0000256" key="2">
    <source>
        <dbReference type="ARBA" id="ARBA00023027"/>
    </source>
</evidence>
<dbReference type="SUPFAM" id="SSF51735">
    <property type="entry name" value="NAD(P)-binding Rossmann-fold domains"/>
    <property type="match status" value="1"/>
</dbReference>
<dbReference type="PANTHER" id="PTHR22981:SF7">
    <property type="entry name" value="3-HYDROXYISOBUTYRATE DEHYDROGENASE, MITOCHONDRIAL"/>
    <property type="match status" value="1"/>
</dbReference>
<proteinExistence type="predicted"/>
<reference evidence="5 6" key="2">
    <citation type="submission" date="2024-11" db="EMBL/GenBank/DDBJ databases">
        <title>Using genomics to understand microbial adaptation to soil warming.</title>
        <authorList>
            <person name="Deangelis K.M. PhD."/>
        </authorList>
    </citation>
    <scope>NUCLEOTIDE SEQUENCE [LARGE SCALE GENOMIC DNA]</scope>
    <source>
        <strain evidence="5 6">GAS97</strain>
    </source>
</reference>
<accession>A0ABW8MM56</accession>
<dbReference type="GO" id="GO:0008442">
    <property type="term" value="F:3-hydroxyisobutyrate dehydrogenase activity"/>
    <property type="evidence" value="ECO:0007669"/>
    <property type="project" value="UniProtKB-EC"/>
</dbReference>
<dbReference type="PANTHER" id="PTHR22981">
    <property type="entry name" value="3-HYDROXYISOBUTYRATE DEHYDROGENASE-RELATED"/>
    <property type="match status" value="1"/>
</dbReference>
<dbReference type="InterPro" id="IPR006115">
    <property type="entry name" value="6PGDH_NADP-bd"/>
</dbReference>
<reference evidence="5 6" key="1">
    <citation type="submission" date="2024-10" db="EMBL/GenBank/DDBJ databases">
        <authorList>
            <person name="Deangelis K."/>
            <person name="Huntemann M."/>
            <person name="Clum A."/>
            <person name="Wang J."/>
            <person name="Palaniappan K."/>
            <person name="Ritter S."/>
            <person name="Chen I.-M."/>
            <person name="Stamatis D."/>
            <person name="Reddy T."/>
            <person name="O'Malley R."/>
            <person name="Daum C."/>
            <person name="Ng V."/>
            <person name="Ivanova N."/>
            <person name="Kyrpides N."/>
            <person name="Woyke T."/>
        </authorList>
    </citation>
    <scope>NUCLEOTIDE SEQUENCE [LARGE SCALE GENOMIC DNA]</scope>
    <source>
        <strain evidence="5 6">GAS97</strain>
    </source>
</reference>
<dbReference type="PIRSF" id="PIRSF000103">
    <property type="entry name" value="HIBADH"/>
    <property type="match status" value="1"/>
</dbReference>
<dbReference type="InterPro" id="IPR036291">
    <property type="entry name" value="NAD(P)-bd_dom_sf"/>
</dbReference>
<feature type="domain" description="6-phosphogluconate dehydrogenase NADP-binding" evidence="3">
    <location>
        <begin position="26"/>
        <end position="186"/>
    </location>
</feature>
<dbReference type="Gene3D" id="3.40.50.720">
    <property type="entry name" value="NAD(P)-binding Rossmann-like Domain"/>
    <property type="match status" value="1"/>
</dbReference>
<dbReference type="Proteomes" id="UP001620514">
    <property type="component" value="Unassembled WGS sequence"/>
</dbReference>